<name>A0ACD1ABV4_9FIRM</name>
<dbReference type="Proteomes" id="UP000594014">
    <property type="component" value="Chromosome"/>
</dbReference>
<protein>
    <submittedName>
        <fullName evidence="1">Flagellar motor switch protein FliM</fullName>
    </submittedName>
</protein>
<keyword evidence="1" id="KW-0966">Cell projection</keyword>
<keyword evidence="1" id="KW-0282">Flagellum</keyword>
<organism evidence="1 2">
    <name type="scientific">Anoxybacterium hadale</name>
    <dbReference type="NCBI Taxonomy" id="3408580"/>
    <lineage>
        <taxon>Bacteria</taxon>
        <taxon>Bacillati</taxon>
        <taxon>Bacillota</taxon>
        <taxon>Clostridia</taxon>
        <taxon>Peptostreptococcales</taxon>
        <taxon>Anaerovoracaceae</taxon>
        <taxon>Anoxybacterium</taxon>
    </lineage>
</organism>
<evidence type="ECO:0000313" key="1">
    <source>
        <dbReference type="EMBL" id="QOX63947.1"/>
    </source>
</evidence>
<proteinExistence type="predicted"/>
<gene>
    <name evidence="1" type="ORF">FRZ06_11690</name>
</gene>
<accession>A0ACD1ABV4</accession>
<sequence length="336" mass="38347">MSEILSQSQIDSLLSSLTSGTKEMEPPEQNAGKKVKDYDFRSPKLFTREQLKLLYSIYENYARILSSHITGILQTYTLVEIIEVEEQQYYEFNNALPDSVLIGTIDFSLKEDHNEEDLVLMDISKDIGFCCIDRLLGGSGKPLEADREYTEIEIGILEHLMRGMVNLMKNVWVDYLEVAPRMIKVETNARILQGISADENVVIVVMNFMLNETQGKMNICIPATTLETMFRMKNALGKKRERRDQLLEAQRKKDILSEISQSELEITAILGTIEVMSRDLIDLEVGDIIKLNKPENSMVDLAVGETVWFRGEMGSYNKKRAIAIKEPIKRGSDHIR</sequence>
<reference evidence="1" key="1">
    <citation type="submission" date="2019-08" db="EMBL/GenBank/DDBJ databases">
        <title>Genome sequence of Clostridiales bacterium MT110.</title>
        <authorList>
            <person name="Cao J."/>
        </authorList>
    </citation>
    <scope>NUCLEOTIDE SEQUENCE</scope>
    <source>
        <strain evidence="1">MT110</strain>
    </source>
</reference>
<dbReference type="EMBL" id="CP042469">
    <property type="protein sequence ID" value="QOX63947.1"/>
    <property type="molecule type" value="Genomic_DNA"/>
</dbReference>
<keyword evidence="1" id="KW-0969">Cilium</keyword>
<evidence type="ECO:0000313" key="2">
    <source>
        <dbReference type="Proteomes" id="UP000594014"/>
    </source>
</evidence>
<keyword evidence="2" id="KW-1185">Reference proteome</keyword>